<evidence type="ECO:0000256" key="3">
    <source>
        <dbReference type="ARBA" id="ARBA00023274"/>
    </source>
</evidence>
<reference evidence="6 7" key="1">
    <citation type="submission" date="2015-12" db="EMBL/GenBank/DDBJ databases">
        <title>Dictyostelia acquired genes for synthesis and detection of signals that induce cell-type specialization by lateral gene transfer from prokaryotes.</title>
        <authorList>
            <person name="Gloeckner G."/>
            <person name="Schaap P."/>
        </authorList>
    </citation>
    <scope>NUCLEOTIDE SEQUENCE [LARGE SCALE GENOMIC DNA]</scope>
    <source>
        <strain evidence="6 7">TK</strain>
    </source>
</reference>
<name>A0A151Z8X6_TIELA</name>
<evidence type="ECO:0000256" key="4">
    <source>
        <dbReference type="RuleBase" id="RU364026"/>
    </source>
</evidence>
<evidence type="ECO:0000256" key="1">
    <source>
        <dbReference type="ARBA" id="ARBA00010247"/>
    </source>
</evidence>
<evidence type="ECO:0000313" key="7">
    <source>
        <dbReference type="Proteomes" id="UP000076078"/>
    </source>
</evidence>
<keyword evidence="7" id="KW-1185">Reference proteome</keyword>
<dbReference type="OrthoDB" id="996720at2759"/>
<protein>
    <recommendedName>
        <fullName evidence="4">60S ribosomal protein L29</fullName>
    </recommendedName>
</protein>
<feature type="compositionally biased region" description="Basic residues" evidence="5">
    <location>
        <begin position="80"/>
        <end position="89"/>
    </location>
</feature>
<gene>
    <name evidence="6" type="ORF">DLAC_08887</name>
</gene>
<dbReference type="OMA" id="NHSTHHK"/>
<evidence type="ECO:0000256" key="2">
    <source>
        <dbReference type="ARBA" id="ARBA00022980"/>
    </source>
</evidence>
<comment type="caution">
    <text evidence="6">The sequence shown here is derived from an EMBL/GenBank/DDBJ whole genome shotgun (WGS) entry which is preliminary data.</text>
</comment>
<dbReference type="InParanoid" id="A0A151Z8X6"/>
<evidence type="ECO:0000256" key="5">
    <source>
        <dbReference type="SAM" id="MobiDB-lite"/>
    </source>
</evidence>
<dbReference type="Pfam" id="PF01779">
    <property type="entry name" value="Ribosomal_L29e"/>
    <property type="match status" value="1"/>
</dbReference>
<dbReference type="GO" id="GO:0022625">
    <property type="term" value="C:cytosolic large ribosomal subunit"/>
    <property type="evidence" value="ECO:0007669"/>
    <property type="project" value="TreeGrafter"/>
</dbReference>
<dbReference type="Proteomes" id="UP000076078">
    <property type="component" value="Unassembled WGS sequence"/>
</dbReference>
<organism evidence="6 7">
    <name type="scientific">Tieghemostelium lacteum</name>
    <name type="common">Slime mold</name>
    <name type="synonym">Dictyostelium lacteum</name>
    <dbReference type="NCBI Taxonomy" id="361077"/>
    <lineage>
        <taxon>Eukaryota</taxon>
        <taxon>Amoebozoa</taxon>
        <taxon>Evosea</taxon>
        <taxon>Eumycetozoa</taxon>
        <taxon>Dictyostelia</taxon>
        <taxon>Dictyosteliales</taxon>
        <taxon>Raperosteliaceae</taxon>
        <taxon>Tieghemostelium</taxon>
    </lineage>
</organism>
<feature type="compositionally biased region" description="Basic residues" evidence="5">
    <location>
        <begin position="1"/>
        <end position="30"/>
    </location>
</feature>
<dbReference type="AlphaFoldDB" id="A0A151Z8X6"/>
<dbReference type="STRING" id="361077.A0A151Z8X6"/>
<feature type="compositionally biased region" description="Basic and acidic residues" evidence="5">
    <location>
        <begin position="51"/>
        <end position="64"/>
    </location>
</feature>
<evidence type="ECO:0000313" key="6">
    <source>
        <dbReference type="EMBL" id="KYQ90284.1"/>
    </source>
</evidence>
<feature type="non-terminal residue" evidence="6">
    <location>
        <position position="1"/>
    </location>
</feature>
<feature type="region of interest" description="Disordered" evidence="5">
    <location>
        <begin position="51"/>
        <end position="89"/>
    </location>
</feature>
<keyword evidence="2 4" id="KW-0689">Ribosomal protein</keyword>
<keyword evidence="3 4" id="KW-0687">Ribonucleoprotein</keyword>
<dbReference type="GO" id="GO:0003735">
    <property type="term" value="F:structural constituent of ribosome"/>
    <property type="evidence" value="ECO:0007669"/>
    <property type="project" value="UniProtKB-UniRule"/>
</dbReference>
<dbReference type="PANTHER" id="PTHR12884:SF0">
    <property type="entry name" value="60S RIBOSOMAL PROTEIN L29"/>
    <property type="match status" value="1"/>
</dbReference>
<proteinExistence type="inferred from homology"/>
<accession>A0A151Z8X6</accession>
<dbReference type="GO" id="GO:0002181">
    <property type="term" value="P:cytoplasmic translation"/>
    <property type="evidence" value="ECO:0007669"/>
    <property type="project" value="TreeGrafter"/>
</dbReference>
<dbReference type="EMBL" id="LODT01000037">
    <property type="protein sequence ID" value="KYQ90284.1"/>
    <property type="molecule type" value="Genomic_DNA"/>
</dbReference>
<dbReference type="Gene3D" id="6.10.140.1730">
    <property type="match status" value="1"/>
</dbReference>
<dbReference type="PANTHER" id="PTHR12884">
    <property type="entry name" value="60S RIBOSOMAL PROTEIN L29"/>
    <property type="match status" value="1"/>
</dbReference>
<dbReference type="InterPro" id="IPR002673">
    <property type="entry name" value="Ribosomal_eL29"/>
</dbReference>
<comment type="similarity">
    <text evidence="1 4">Belongs to the eukaryotic ribosomal protein eL29 family.</text>
</comment>
<dbReference type="FunCoup" id="A0A151Z8X6">
    <property type="interactions" value="291"/>
</dbReference>
<sequence>AKSKNHSTHHKNRKDHRNGIKKPVVHKKTSSKGMEPGFVLNARYARIGQEPKRYVRGDLQEVKPHRNPRPSHKAMAEARKAKKVAAQKK</sequence>
<feature type="region of interest" description="Disordered" evidence="5">
    <location>
        <begin position="1"/>
        <end position="37"/>
    </location>
</feature>